<keyword evidence="2" id="KW-1185">Reference proteome</keyword>
<comment type="caution">
    <text evidence="1">The sequence shown here is derived from an EMBL/GenBank/DDBJ whole genome shotgun (WGS) entry which is preliminary data.</text>
</comment>
<gene>
    <name evidence="1" type="ORF">DFH07DRAFT_944567</name>
</gene>
<dbReference type="Proteomes" id="UP001215280">
    <property type="component" value="Unassembled WGS sequence"/>
</dbReference>
<proteinExistence type="predicted"/>
<dbReference type="AlphaFoldDB" id="A0AAD7MWM0"/>
<evidence type="ECO:0000313" key="1">
    <source>
        <dbReference type="EMBL" id="KAJ7735274.1"/>
    </source>
</evidence>
<organism evidence="1 2">
    <name type="scientific">Mycena maculata</name>
    <dbReference type="NCBI Taxonomy" id="230809"/>
    <lineage>
        <taxon>Eukaryota</taxon>
        <taxon>Fungi</taxon>
        <taxon>Dikarya</taxon>
        <taxon>Basidiomycota</taxon>
        <taxon>Agaricomycotina</taxon>
        <taxon>Agaricomycetes</taxon>
        <taxon>Agaricomycetidae</taxon>
        <taxon>Agaricales</taxon>
        <taxon>Marasmiineae</taxon>
        <taxon>Mycenaceae</taxon>
        <taxon>Mycena</taxon>
    </lineage>
</organism>
<protein>
    <submittedName>
        <fullName evidence="1">Uncharacterized protein</fullName>
    </submittedName>
</protein>
<name>A0AAD7MWM0_9AGAR</name>
<reference evidence="1" key="1">
    <citation type="submission" date="2023-03" db="EMBL/GenBank/DDBJ databases">
        <title>Massive genome expansion in bonnet fungi (Mycena s.s.) driven by repeated elements and novel gene families across ecological guilds.</title>
        <authorList>
            <consortium name="Lawrence Berkeley National Laboratory"/>
            <person name="Harder C.B."/>
            <person name="Miyauchi S."/>
            <person name="Viragh M."/>
            <person name="Kuo A."/>
            <person name="Thoen E."/>
            <person name="Andreopoulos B."/>
            <person name="Lu D."/>
            <person name="Skrede I."/>
            <person name="Drula E."/>
            <person name="Henrissat B."/>
            <person name="Morin E."/>
            <person name="Kohler A."/>
            <person name="Barry K."/>
            <person name="LaButti K."/>
            <person name="Morin E."/>
            <person name="Salamov A."/>
            <person name="Lipzen A."/>
            <person name="Mereny Z."/>
            <person name="Hegedus B."/>
            <person name="Baldrian P."/>
            <person name="Stursova M."/>
            <person name="Weitz H."/>
            <person name="Taylor A."/>
            <person name="Grigoriev I.V."/>
            <person name="Nagy L.G."/>
            <person name="Martin F."/>
            <person name="Kauserud H."/>
        </authorList>
    </citation>
    <scope>NUCLEOTIDE SEQUENCE</scope>
    <source>
        <strain evidence="1">CBHHK188m</strain>
    </source>
</reference>
<evidence type="ECO:0000313" key="2">
    <source>
        <dbReference type="Proteomes" id="UP001215280"/>
    </source>
</evidence>
<sequence length="182" mass="19642">MVIVHEIILVCGSTHILHIVKFISDFFSGKATRASNMTRPSRCIQVAILFGNTSEKTSDLLLLDADPSPFLLLTSGTAFVAISIPDSPAYIPSGSYCRASAMGIIQAIAARAPSSIEKSLARPSSTSTSGWDCNERALPLRMIYSLTHAPDTTFGIPEPKSRSRLNGLTAHDRMGWDGMGWD</sequence>
<accession>A0AAD7MWM0</accession>
<dbReference type="EMBL" id="JARJLG010000156">
    <property type="protein sequence ID" value="KAJ7735274.1"/>
    <property type="molecule type" value="Genomic_DNA"/>
</dbReference>